<name>A0A7K4BZA6_9ARCH</name>
<dbReference type="Proteomes" id="UP000526302">
    <property type="component" value="Unassembled WGS sequence"/>
</dbReference>
<feature type="compositionally biased region" description="Basic residues" evidence="1">
    <location>
        <begin position="68"/>
        <end position="81"/>
    </location>
</feature>
<reference evidence="3 4" key="1">
    <citation type="journal article" date="2020" name="Biotechnol. Biofuels">
        <title>New insights from the biogas microbiome by comprehensive genome-resolved metagenomics of nearly 1600 species originating from multiple anaerobic digesters.</title>
        <authorList>
            <person name="Campanaro S."/>
            <person name="Treu L."/>
            <person name="Rodriguez-R L.M."/>
            <person name="Kovalovszki A."/>
            <person name="Ziels R.M."/>
            <person name="Maus I."/>
            <person name="Zhu X."/>
            <person name="Kougias P.G."/>
            <person name="Basile A."/>
            <person name="Luo G."/>
            <person name="Schluter A."/>
            <person name="Konstantinidis K.T."/>
            <person name="Angelidaki I."/>
        </authorList>
    </citation>
    <scope>NUCLEOTIDE SEQUENCE [LARGE SCALE GENOMIC DNA]</scope>
    <source>
        <strain evidence="3">AS22ysBPME_79</strain>
    </source>
</reference>
<keyword evidence="2" id="KW-0472">Membrane</keyword>
<evidence type="ECO:0000313" key="3">
    <source>
        <dbReference type="EMBL" id="NMA44471.1"/>
    </source>
</evidence>
<organism evidence="3 4">
    <name type="scientific">Candidatus Iainarchaeum sp</name>
    <dbReference type="NCBI Taxonomy" id="3101447"/>
    <lineage>
        <taxon>Archaea</taxon>
        <taxon>Candidatus Iainarchaeota</taxon>
        <taxon>Candidatus Iainarchaeia</taxon>
        <taxon>Candidatus Iainarchaeales</taxon>
        <taxon>Candidatus Iainarchaeaceae</taxon>
        <taxon>Candidatus Iainarchaeum</taxon>
    </lineage>
</organism>
<evidence type="ECO:0000256" key="2">
    <source>
        <dbReference type="SAM" id="Phobius"/>
    </source>
</evidence>
<feature type="transmembrane region" description="Helical" evidence="2">
    <location>
        <begin position="12"/>
        <end position="43"/>
    </location>
</feature>
<comment type="caution">
    <text evidence="3">The sequence shown here is derived from an EMBL/GenBank/DDBJ whole genome shotgun (WGS) entry which is preliminary data.</text>
</comment>
<keyword evidence="2" id="KW-0812">Transmembrane</keyword>
<proteinExistence type="predicted"/>
<keyword evidence="2" id="KW-1133">Transmembrane helix</keyword>
<dbReference type="AlphaFoldDB" id="A0A7K4BZA6"/>
<feature type="region of interest" description="Disordered" evidence="1">
    <location>
        <begin position="61"/>
        <end position="81"/>
    </location>
</feature>
<evidence type="ECO:0000313" key="4">
    <source>
        <dbReference type="Proteomes" id="UP000526302"/>
    </source>
</evidence>
<dbReference type="EMBL" id="JAAZKV010000011">
    <property type="protein sequence ID" value="NMA44471.1"/>
    <property type="molecule type" value="Genomic_DNA"/>
</dbReference>
<accession>A0A7K4BZA6</accession>
<evidence type="ECO:0000256" key="1">
    <source>
        <dbReference type="SAM" id="MobiDB-lite"/>
    </source>
</evidence>
<protein>
    <submittedName>
        <fullName evidence="3">Uncharacterized protein</fullName>
    </submittedName>
</protein>
<gene>
    <name evidence="3" type="ORF">GX950_01505</name>
</gene>
<sequence length="81" mass="9669">MSKDISVLTLFWFSILTFILVVGIFLYFLIPYFVIGLIIYIGYKKIKKILEERRDKKEEINKKGNGVIKKKKKKKTKQKKK</sequence>